<dbReference type="AlphaFoldDB" id="A0AAD6X555"/>
<evidence type="ECO:0008006" key="3">
    <source>
        <dbReference type="Google" id="ProtNLM"/>
    </source>
</evidence>
<keyword evidence="2" id="KW-1185">Reference proteome</keyword>
<gene>
    <name evidence="1" type="ORF">C8F04DRAFT_953226</name>
</gene>
<dbReference type="EMBL" id="JARJCM010000040">
    <property type="protein sequence ID" value="KAJ7037012.1"/>
    <property type="molecule type" value="Genomic_DNA"/>
</dbReference>
<reference evidence="1" key="1">
    <citation type="submission" date="2023-03" db="EMBL/GenBank/DDBJ databases">
        <title>Massive genome expansion in bonnet fungi (Mycena s.s.) driven by repeated elements and novel gene families across ecological guilds.</title>
        <authorList>
            <consortium name="Lawrence Berkeley National Laboratory"/>
            <person name="Harder C.B."/>
            <person name="Miyauchi S."/>
            <person name="Viragh M."/>
            <person name="Kuo A."/>
            <person name="Thoen E."/>
            <person name="Andreopoulos B."/>
            <person name="Lu D."/>
            <person name="Skrede I."/>
            <person name="Drula E."/>
            <person name="Henrissat B."/>
            <person name="Morin E."/>
            <person name="Kohler A."/>
            <person name="Barry K."/>
            <person name="LaButti K."/>
            <person name="Morin E."/>
            <person name="Salamov A."/>
            <person name="Lipzen A."/>
            <person name="Mereny Z."/>
            <person name="Hegedus B."/>
            <person name="Baldrian P."/>
            <person name="Stursova M."/>
            <person name="Weitz H."/>
            <person name="Taylor A."/>
            <person name="Grigoriev I.V."/>
            <person name="Nagy L.G."/>
            <person name="Martin F."/>
            <person name="Kauserud H."/>
        </authorList>
    </citation>
    <scope>NUCLEOTIDE SEQUENCE</scope>
    <source>
        <strain evidence="1">CBHHK200</strain>
    </source>
</reference>
<dbReference type="Proteomes" id="UP001218188">
    <property type="component" value="Unassembled WGS sequence"/>
</dbReference>
<proteinExistence type="predicted"/>
<organism evidence="1 2">
    <name type="scientific">Mycena alexandri</name>
    <dbReference type="NCBI Taxonomy" id="1745969"/>
    <lineage>
        <taxon>Eukaryota</taxon>
        <taxon>Fungi</taxon>
        <taxon>Dikarya</taxon>
        <taxon>Basidiomycota</taxon>
        <taxon>Agaricomycotina</taxon>
        <taxon>Agaricomycetes</taxon>
        <taxon>Agaricomycetidae</taxon>
        <taxon>Agaricales</taxon>
        <taxon>Marasmiineae</taxon>
        <taxon>Mycenaceae</taxon>
        <taxon>Mycena</taxon>
    </lineage>
</organism>
<evidence type="ECO:0000313" key="2">
    <source>
        <dbReference type="Proteomes" id="UP001218188"/>
    </source>
</evidence>
<feature type="non-terminal residue" evidence="1">
    <location>
        <position position="128"/>
    </location>
</feature>
<evidence type="ECO:0000313" key="1">
    <source>
        <dbReference type="EMBL" id="KAJ7037012.1"/>
    </source>
</evidence>
<comment type="caution">
    <text evidence="1">The sequence shown here is derived from an EMBL/GenBank/DDBJ whole genome shotgun (WGS) entry which is preliminary data.</text>
</comment>
<accession>A0AAD6X555</accession>
<name>A0AAD6X555_9AGAR</name>
<sequence length="128" mass="14273">MQSDLSVLLVTNHLPSPLQNVEINLLLSRATTKLSQLENTINVVSRILGELEVQRSHLGEHAAALKGVLSPLRQIPPEILTEIFMHWCEQDLRGTVNMLQAPLVITHVSSFWRAVALGTPALWNIVRL</sequence>
<protein>
    <recommendedName>
        <fullName evidence="3">F-box domain-containing protein</fullName>
    </recommendedName>
</protein>